<keyword evidence="4 8" id="KW-0808">Transferase</keyword>
<dbReference type="AlphaFoldDB" id="A0A6G9H234"/>
<gene>
    <name evidence="8" type="ORF">HA039_21775</name>
</gene>
<dbReference type="Proteomes" id="UP000501179">
    <property type="component" value="Chromosome"/>
</dbReference>
<comment type="similarity">
    <text evidence="2">Belongs to the CDP-glycerol glycerophosphotransferase family.</text>
</comment>
<dbReference type="InterPro" id="IPR007554">
    <property type="entry name" value="Glycerophosphate_synth"/>
</dbReference>
<evidence type="ECO:0000256" key="5">
    <source>
        <dbReference type="ARBA" id="ARBA00022944"/>
    </source>
</evidence>
<keyword evidence="9" id="KW-1185">Reference proteome</keyword>
<evidence type="ECO:0000313" key="8">
    <source>
        <dbReference type="EMBL" id="QIQ04565.1"/>
    </source>
</evidence>
<dbReference type="Gene3D" id="3.90.550.10">
    <property type="entry name" value="Spore Coat Polysaccharide Biosynthesis Protein SpsA, Chain A"/>
    <property type="match status" value="1"/>
</dbReference>
<organism evidence="8 9">
    <name type="scientific">Streptomyces liangshanensis</name>
    <dbReference type="NCBI Taxonomy" id="2717324"/>
    <lineage>
        <taxon>Bacteria</taxon>
        <taxon>Bacillati</taxon>
        <taxon>Actinomycetota</taxon>
        <taxon>Actinomycetes</taxon>
        <taxon>Kitasatosporales</taxon>
        <taxon>Streptomycetaceae</taxon>
        <taxon>Streptomyces</taxon>
    </lineage>
</organism>
<evidence type="ECO:0000256" key="1">
    <source>
        <dbReference type="ARBA" id="ARBA00004202"/>
    </source>
</evidence>
<evidence type="ECO:0000256" key="4">
    <source>
        <dbReference type="ARBA" id="ARBA00022679"/>
    </source>
</evidence>
<comment type="subcellular location">
    <subcellularLocation>
        <location evidence="1">Cell membrane</location>
        <topology evidence="1">Peripheral membrane protein</topology>
    </subcellularLocation>
</comment>
<dbReference type="SUPFAM" id="SSF53448">
    <property type="entry name" value="Nucleotide-diphospho-sugar transferases"/>
    <property type="match status" value="1"/>
</dbReference>
<dbReference type="InterPro" id="IPR029044">
    <property type="entry name" value="Nucleotide-diphossugar_trans"/>
</dbReference>
<dbReference type="PANTHER" id="PTHR22916">
    <property type="entry name" value="GLYCOSYLTRANSFERASE"/>
    <property type="match status" value="1"/>
</dbReference>
<evidence type="ECO:0000313" key="9">
    <source>
        <dbReference type="Proteomes" id="UP000501179"/>
    </source>
</evidence>
<accession>A0A6G9H234</accession>
<evidence type="ECO:0000256" key="6">
    <source>
        <dbReference type="ARBA" id="ARBA00023136"/>
    </source>
</evidence>
<keyword evidence="6" id="KW-0472">Membrane</keyword>
<reference evidence="8 9" key="1">
    <citation type="submission" date="2020-03" db="EMBL/GenBank/DDBJ databases">
        <title>A novel species.</title>
        <authorList>
            <person name="Gao J."/>
        </authorList>
    </citation>
    <scope>NUCLEOTIDE SEQUENCE [LARGE SCALE GENOMIC DNA]</scope>
    <source>
        <strain evidence="8 9">QMT-12</strain>
    </source>
</reference>
<feature type="domain" description="Glycosyltransferase 2-like" evidence="7">
    <location>
        <begin position="5"/>
        <end position="111"/>
    </location>
</feature>
<dbReference type="EMBL" id="CP050177">
    <property type="protein sequence ID" value="QIQ04565.1"/>
    <property type="molecule type" value="Genomic_DNA"/>
</dbReference>
<name>A0A6G9H234_9ACTN</name>
<dbReference type="GO" id="GO:0047355">
    <property type="term" value="F:CDP-glycerol glycerophosphotransferase activity"/>
    <property type="evidence" value="ECO:0007669"/>
    <property type="project" value="InterPro"/>
</dbReference>
<keyword evidence="3" id="KW-1003">Cell membrane</keyword>
<dbReference type="RefSeq" id="WP_167032560.1">
    <property type="nucleotide sequence ID" value="NZ_CP050177.1"/>
</dbReference>
<dbReference type="PANTHER" id="PTHR22916:SF3">
    <property type="entry name" value="UDP-GLCNAC:BETAGAL BETA-1,3-N-ACETYLGLUCOSAMINYLTRANSFERASE-LIKE PROTEIN 1"/>
    <property type="match status" value="1"/>
</dbReference>
<evidence type="ECO:0000256" key="2">
    <source>
        <dbReference type="ARBA" id="ARBA00010488"/>
    </source>
</evidence>
<dbReference type="CDD" id="cd00761">
    <property type="entry name" value="Glyco_tranf_GTA_type"/>
    <property type="match status" value="1"/>
</dbReference>
<dbReference type="InterPro" id="IPR043149">
    <property type="entry name" value="TagF_N"/>
</dbReference>
<dbReference type="InterPro" id="IPR043148">
    <property type="entry name" value="TagF_C"/>
</dbReference>
<evidence type="ECO:0000256" key="3">
    <source>
        <dbReference type="ARBA" id="ARBA00022475"/>
    </source>
</evidence>
<dbReference type="Gene3D" id="3.40.50.12580">
    <property type="match status" value="1"/>
</dbReference>
<evidence type="ECO:0000259" key="7">
    <source>
        <dbReference type="Pfam" id="PF00535"/>
    </source>
</evidence>
<dbReference type="Pfam" id="PF04464">
    <property type="entry name" value="Glyphos_transf"/>
    <property type="match status" value="1"/>
</dbReference>
<dbReference type="Pfam" id="PF00535">
    <property type="entry name" value="Glycos_transf_2"/>
    <property type="match status" value="1"/>
</dbReference>
<protein>
    <submittedName>
        <fullName evidence="8">Glycosyltransferase</fullName>
    </submittedName>
</protein>
<dbReference type="InterPro" id="IPR001173">
    <property type="entry name" value="Glyco_trans_2-like"/>
</dbReference>
<dbReference type="GO" id="GO:0019350">
    <property type="term" value="P:teichoic acid biosynthetic process"/>
    <property type="evidence" value="ECO:0007669"/>
    <property type="project" value="UniProtKB-KW"/>
</dbReference>
<dbReference type="GO" id="GO:0016758">
    <property type="term" value="F:hexosyltransferase activity"/>
    <property type="evidence" value="ECO:0007669"/>
    <property type="project" value="UniProtKB-ARBA"/>
</dbReference>
<keyword evidence="5" id="KW-0777">Teichoic acid biosynthesis</keyword>
<sequence length="658" mass="71676">MPRFSVIVSAYKVQAYLQDCLASVLTQTCDDLELIVVDDGSPDACGEIAGESAARDRRVVPVRLTAHAGTGPARNAGLARATGDYVVFLDGRDTLVPGALQALSDRLKETDGPDVLVHDHAVAHPSDGTVRTPCAATLTGRSTPDALALLLTATDKAYRGEFVESAGLTFPPGPFSDVAWTCQALMTAASIVTLDQVCAVRRPLPLPAAPSAYLDVFDQYDRVFAFLDGRPDADRWRPVVRGRMLDHLALLAPTARPRAAFFRRARAHLRRHRAPGATGGHLPLRLGAHRTYAVLRAALALRARARRTSTAARRAGRALALRLHYALQRRLPLRADRAAFATYGPGGDPAAIERKLRALAPAVRTSWLTDPDSFAYWTALARSAYLTSNTHFDPRLVKRPGQTLLQTHRGTPLASVGLDLADRPAVAADLPRMLADAARWDYTLAANRHATLTHEKAYPSPATTLELGHPRHDTLHAPADVPGLRAALGIPEGFTTVLYAPAHRDHHRVQTPSLDLERLARALGPRYVVLSRVAPAAPHPRIMDVSEHPSEEILCLVADALVTDHAPLMFDYAHLDRPIVLHLADHGVLEAVRGTYVDLRAFPPGAVARTEDELIDIFTTDHWRGSRSTQLRTAFRARFCPYADAGAAERVVRRVFLT</sequence>
<dbReference type="Gene3D" id="3.40.50.11820">
    <property type="match status" value="1"/>
</dbReference>
<dbReference type="GO" id="GO:0005886">
    <property type="term" value="C:plasma membrane"/>
    <property type="evidence" value="ECO:0007669"/>
    <property type="project" value="UniProtKB-SubCell"/>
</dbReference>
<proteinExistence type="inferred from homology"/>
<dbReference type="KEGG" id="slia:HA039_21775"/>